<evidence type="ECO:0000313" key="14">
    <source>
        <dbReference type="Proteomes" id="UP001187734"/>
    </source>
</evidence>
<dbReference type="PANTHER" id="PTHR23058:SF0">
    <property type="entry name" value="PEROXISOMAL MEMBRANE PROTEIN PEX14"/>
    <property type="match status" value="1"/>
</dbReference>
<evidence type="ECO:0000259" key="12">
    <source>
        <dbReference type="Pfam" id="PF04695"/>
    </source>
</evidence>
<protein>
    <recommendedName>
        <fullName evidence="7 10">Peroxisomal membrane protein PEX14</fullName>
    </recommendedName>
    <alternativeName>
        <fullName evidence="8 10">Peroxin-14</fullName>
    </alternativeName>
</protein>
<evidence type="ECO:0000256" key="10">
    <source>
        <dbReference type="RuleBase" id="RU367032"/>
    </source>
</evidence>
<keyword evidence="6 10" id="KW-0576">Peroxisome</keyword>
<dbReference type="AlphaFoldDB" id="A0AAE8SK33"/>
<evidence type="ECO:0000256" key="1">
    <source>
        <dbReference type="ARBA" id="ARBA00005443"/>
    </source>
</evidence>
<feature type="compositionally biased region" description="Low complexity" evidence="11">
    <location>
        <begin position="242"/>
        <end position="286"/>
    </location>
</feature>
<reference evidence="13" key="1">
    <citation type="submission" date="2018-03" db="EMBL/GenBank/DDBJ databases">
        <authorList>
            <person name="Guldener U."/>
        </authorList>
    </citation>
    <scope>NUCLEOTIDE SEQUENCE</scope>
</reference>
<feature type="compositionally biased region" description="Polar residues" evidence="11">
    <location>
        <begin position="313"/>
        <end position="325"/>
    </location>
</feature>
<sequence>MAIREDLVASASQFLQDPSVASSSVENRISFLRSKNLTQEEIDVALARTGGSAPPAPNAPYPSAPVGPPPGQQYYPPYPQHAWQPPPPPPRRDWRDWFIMATVVGGVSYGLYSLGKRYVYPMVAPPTPEKLEQDKKSIEDQFDRAFTLVEQLAKDTESLKNAEKERTEKLDTALADLETVMTDLKAANRRREDDATRIRDEVQSLKDAIPKALDNQKSLADGRLREINTELTSLKTLVSQRMTSNNNTTTSSSSTMNYMRNAGGNAAGSNNATTPAAPASTSTPAAKTNGEKTGVETSTSTPAAEVPKPTFPSAPQLNRSSSPLANMTGKKSIPAWQMAMANQNDTSSTQVKADEPKAEASSSS</sequence>
<dbReference type="Pfam" id="PF04695">
    <property type="entry name" value="Pex14_N"/>
    <property type="match status" value="1"/>
</dbReference>
<dbReference type="GO" id="GO:0016560">
    <property type="term" value="P:protein import into peroxisome matrix, docking"/>
    <property type="evidence" value="ECO:0007669"/>
    <property type="project" value="UniProtKB-UniRule"/>
</dbReference>
<dbReference type="EMBL" id="ONZP01000303">
    <property type="protein sequence ID" value="SPJ80169.1"/>
    <property type="molecule type" value="Genomic_DNA"/>
</dbReference>
<feature type="compositionally biased region" description="Pro residues" evidence="11">
    <location>
        <begin position="54"/>
        <end position="69"/>
    </location>
</feature>
<evidence type="ECO:0000256" key="6">
    <source>
        <dbReference type="ARBA" id="ARBA00023140"/>
    </source>
</evidence>
<gene>
    <name evidence="13" type="ORF">FTOL_08561</name>
</gene>
<dbReference type="InterPro" id="IPR025655">
    <property type="entry name" value="PEX14"/>
</dbReference>
<evidence type="ECO:0000256" key="3">
    <source>
        <dbReference type="ARBA" id="ARBA00022927"/>
    </source>
</evidence>
<keyword evidence="2 10" id="KW-0813">Transport</keyword>
<evidence type="ECO:0000256" key="8">
    <source>
        <dbReference type="ARBA" id="ARBA00029691"/>
    </source>
</evidence>
<feature type="domain" description="Peroxisome membrane anchor protein Pex14p N-terminal" evidence="12">
    <location>
        <begin position="4"/>
        <end position="48"/>
    </location>
</feature>
<comment type="similarity">
    <text evidence="1 10">Belongs to the peroxin-14 family.</text>
</comment>
<dbReference type="GO" id="GO:0005102">
    <property type="term" value="F:signaling receptor binding"/>
    <property type="evidence" value="ECO:0007669"/>
    <property type="project" value="TreeGrafter"/>
</dbReference>
<keyword evidence="3 10" id="KW-0653">Protein transport</keyword>
<feature type="compositionally biased region" description="Polar residues" evidence="11">
    <location>
        <begin position="340"/>
        <end position="351"/>
    </location>
</feature>
<dbReference type="Proteomes" id="UP001187734">
    <property type="component" value="Unassembled WGS sequence"/>
</dbReference>
<keyword evidence="5 10" id="KW-0472">Membrane</keyword>
<evidence type="ECO:0000313" key="13">
    <source>
        <dbReference type="EMBL" id="SPJ80169.1"/>
    </source>
</evidence>
<comment type="function">
    <text evidence="10">Component of the PEX13-PEX14 docking complex, a translocon channel that specifically mediates the import of peroxisomal cargo proteins bound to PEX5 receptor. The PEX13-PEX14 docking complex forms a large import pore which can be opened to a diameter of about 9 nm. Mechanistically, PEX5 receptor along with cargo proteins associates with the PEX14 subunit of the PEX13-PEX14 docking complex in the cytosol, leading to the insertion of the receptor into the organelle membrane with the concomitant translocation of the cargo into the peroxisome matrix.</text>
</comment>
<comment type="subcellular location">
    <subcellularLocation>
        <location evidence="9 10">Peroxisome membrane</location>
    </subcellularLocation>
</comment>
<evidence type="ECO:0000256" key="5">
    <source>
        <dbReference type="ARBA" id="ARBA00023136"/>
    </source>
</evidence>
<feature type="region of interest" description="Disordered" evidence="11">
    <location>
        <begin position="241"/>
        <end position="364"/>
    </location>
</feature>
<organism evidence="13 14">
    <name type="scientific">Fusarium torulosum</name>
    <dbReference type="NCBI Taxonomy" id="33205"/>
    <lineage>
        <taxon>Eukaryota</taxon>
        <taxon>Fungi</taxon>
        <taxon>Dikarya</taxon>
        <taxon>Ascomycota</taxon>
        <taxon>Pezizomycotina</taxon>
        <taxon>Sordariomycetes</taxon>
        <taxon>Hypocreomycetidae</taxon>
        <taxon>Hypocreales</taxon>
        <taxon>Nectriaceae</taxon>
        <taxon>Fusarium</taxon>
    </lineage>
</organism>
<feature type="region of interest" description="Disordered" evidence="11">
    <location>
        <begin position="45"/>
        <end position="69"/>
    </location>
</feature>
<dbReference type="InterPro" id="IPR036388">
    <property type="entry name" value="WH-like_DNA-bd_sf"/>
</dbReference>
<proteinExistence type="inferred from homology"/>
<evidence type="ECO:0000256" key="2">
    <source>
        <dbReference type="ARBA" id="ARBA00022448"/>
    </source>
</evidence>
<keyword evidence="14" id="KW-1185">Reference proteome</keyword>
<name>A0AAE8SK33_9HYPO</name>
<evidence type="ECO:0000256" key="11">
    <source>
        <dbReference type="SAM" id="MobiDB-lite"/>
    </source>
</evidence>
<dbReference type="InterPro" id="IPR006785">
    <property type="entry name" value="Pex14_N"/>
</dbReference>
<dbReference type="GO" id="GO:0005778">
    <property type="term" value="C:peroxisomal membrane"/>
    <property type="evidence" value="ECO:0007669"/>
    <property type="project" value="UniProtKB-SubCell"/>
</dbReference>
<evidence type="ECO:0000256" key="4">
    <source>
        <dbReference type="ARBA" id="ARBA00023010"/>
    </source>
</evidence>
<dbReference type="GO" id="GO:1990429">
    <property type="term" value="C:peroxisomal importomer complex"/>
    <property type="evidence" value="ECO:0007669"/>
    <property type="project" value="TreeGrafter"/>
</dbReference>
<evidence type="ECO:0000256" key="9">
    <source>
        <dbReference type="ARBA" id="ARBA00046271"/>
    </source>
</evidence>
<dbReference type="Gene3D" id="1.10.10.10">
    <property type="entry name" value="Winged helix-like DNA-binding domain superfamily/Winged helix DNA-binding domain"/>
    <property type="match status" value="1"/>
</dbReference>
<evidence type="ECO:0000256" key="7">
    <source>
        <dbReference type="ARBA" id="ARBA00029502"/>
    </source>
</evidence>
<comment type="caution">
    <text evidence="13">The sequence shown here is derived from an EMBL/GenBank/DDBJ whole genome shotgun (WGS) entry which is preliminary data.</text>
</comment>
<keyword evidence="4" id="KW-0811">Translocation</keyword>
<accession>A0AAE8SK33</accession>
<dbReference type="PANTHER" id="PTHR23058">
    <property type="entry name" value="PEROXISOMAL MEMBRANE PROTEIN PEX14"/>
    <property type="match status" value="1"/>
</dbReference>